<dbReference type="Proteomes" id="UP000737018">
    <property type="component" value="Unassembled WGS sequence"/>
</dbReference>
<accession>A0A8J4R7H9</accession>
<evidence type="ECO:0000313" key="1">
    <source>
        <dbReference type="EMBL" id="KAF3966727.1"/>
    </source>
</evidence>
<evidence type="ECO:0000313" key="2">
    <source>
        <dbReference type="Proteomes" id="UP000737018"/>
    </source>
</evidence>
<organism evidence="1 2">
    <name type="scientific">Castanea mollissima</name>
    <name type="common">Chinese chestnut</name>
    <dbReference type="NCBI Taxonomy" id="60419"/>
    <lineage>
        <taxon>Eukaryota</taxon>
        <taxon>Viridiplantae</taxon>
        <taxon>Streptophyta</taxon>
        <taxon>Embryophyta</taxon>
        <taxon>Tracheophyta</taxon>
        <taxon>Spermatophyta</taxon>
        <taxon>Magnoliopsida</taxon>
        <taxon>eudicotyledons</taxon>
        <taxon>Gunneridae</taxon>
        <taxon>Pentapetalae</taxon>
        <taxon>rosids</taxon>
        <taxon>fabids</taxon>
        <taxon>Fagales</taxon>
        <taxon>Fagaceae</taxon>
        <taxon>Castanea</taxon>
    </lineage>
</organism>
<proteinExistence type="predicted"/>
<gene>
    <name evidence="1" type="ORF">CMV_009200</name>
</gene>
<sequence>MAMGMNIRRPIELKQQDKEFCRTFQHIRERETTASPPPHRRWRSSAEVVFQFPNITISSCPLLQEKWLLPLGGMSGFFRLLFESGKNYLIYQSSMPEQLVKWN</sequence>
<dbReference type="AlphaFoldDB" id="A0A8J4R7H9"/>
<keyword evidence="2" id="KW-1185">Reference proteome</keyword>
<reference evidence="1" key="1">
    <citation type="submission" date="2020-03" db="EMBL/GenBank/DDBJ databases">
        <title>Castanea mollissima Vanexum genome sequencing.</title>
        <authorList>
            <person name="Staton M."/>
        </authorList>
    </citation>
    <scope>NUCLEOTIDE SEQUENCE</scope>
    <source>
        <tissue evidence="1">Leaf</tissue>
    </source>
</reference>
<name>A0A8J4R7H9_9ROSI</name>
<dbReference type="EMBL" id="JRKL02001000">
    <property type="protein sequence ID" value="KAF3966727.1"/>
    <property type="molecule type" value="Genomic_DNA"/>
</dbReference>
<comment type="caution">
    <text evidence="1">The sequence shown here is derived from an EMBL/GenBank/DDBJ whole genome shotgun (WGS) entry which is preliminary data.</text>
</comment>
<protein>
    <submittedName>
        <fullName evidence="1">Uncharacterized protein</fullName>
    </submittedName>
</protein>